<reference evidence="2 3" key="1">
    <citation type="submission" date="2018-06" db="EMBL/GenBank/DDBJ databases">
        <authorList>
            <consortium name="Pathogen Informatics"/>
            <person name="Doyle S."/>
        </authorList>
    </citation>
    <scope>NUCLEOTIDE SEQUENCE [LARGE SCALE GENOMIC DNA]</scope>
    <source>
        <strain evidence="2 3">NCTC11088</strain>
    </source>
</reference>
<feature type="transmembrane region" description="Helical" evidence="1">
    <location>
        <begin position="146"/>
        <end position="166"/>
    </location>
</feature>
<protein>
    <submittedName>
        <fullName evidence="2">Predicted membrane protein</fullName>
    </submittedName>
</protein>
<organism evidence="2 3">
    <name type="scientific">Peptoniphilus indolicus</name>
    <dbReference type="NCBI Taxonomy" id="33030"/>
    <lineage>
        <taxon>Bacteria</taxon>
        <taxon>Bacillati</taxon>
        <taxon>Bacillota</taxon>
        <taxon>Tissierellia</taxon>
        <taxon>Tissierellales</taxon>
        <taxon>Peptoniphilaceae</taxon>
        <taxon>Peptoniphilus</taxon>
    </lineage>
</organism>
<gene>
    <name evidence="2" type="ORF">NCTC11088_01069</name>
</gene>
<dbReference type="EMBL" id="UGTH01000001">
    <property type="protein sequence ID" value="SUB75280.1"/>
    <property type="molecule type" value="Genomic_DNA"/>
</dbReference>
<feature type="transmembrane region" description="Helical" evidence="1">
    <location>
        <begin position="47"/>
        <end position="63"/>
    </location>
</feature>
<dbReference type="Proteomes" id="UP000254777">
    <property type="component" value="Unassembled WGS sequence"/>
</dbReference>
<evidence type="ECO:0000256" key="1">
    <source>
        <dbReference type="SAM" id="Phobius"/>
    </source>
</evidence>
<proteinExistence type="predicted"/>
<keyword evidence="1" id="KW-0472">Membrane</keyword>
<dbReference type="AlphaFoldDB" id="A0A379DBW7"/>
<keyword evidence="1" id="KW-1133">Transmembrane helix</keyword>
<evidence type="ECO:0000313" key="2">
    <source>
        <dbReference type="EMBL" id="SUB75280.1"/>
    </source>
</evidence>
<dbReference type="Pfam" id="PF10086">
    <property type="entry name" value="YhfC"/>
    <property type="match status" value="2"/>
</dbReference>
<dbReference type="InterPro" id="IPR011397">
    <property type="entry name" value="YhfC"/>
</dbReference>
<feature type="transmembrane region" description="Helical" evidence="1">
    <location>
        <begin position="112"/>
        <end position="134"/>
    </location>
</feature>
<feature type="transmembrane region" description="Helical" evidence="1">
    <location>
        <begin position="172"/>
        <end position="190"/>
    </location>
</feature>
<sequence length="197" mass="23271">MYKNHNLKIFILGMFCFLITQMLTRLPILKYIYSTFEYSIFESENKILTYILIALSAGIFEEGGRYILRRYFVKSNYTLSEPVIFGLGHGVMEVIMVVGIILYSSTDITVDIVWINIFERILAIIFHVCMTVIIWRGFILNREIKFLLVAIFMHFIFDYLIFIAPLLNLNFIGLYVTWMVIDLGLLAYIFKIKKIWR</sequence>
<dbReference type="RefSeq" id="WP_004820217.1">
    <property type="nucleotide sequence ID" value="NZ_UGTH01000001.1"/>
</dbReference>
<feature type="transmembrane region" description="Helical" evidence="1">
    <location>
        <begin position="7"/>
        <end position="27"/>
    </location>
</feature>
<keyword evidence="1" id="KW-0812">Transmembrane</keyword>
<name>A0A379DBW7_9FIRM</name>
<accession>A0A379DBW7</accession>
<feature type="transmembrane region" description="Helical" evidence="1">
    <location>
        <begin position="83"/>
        <end position="106"/>
    </location>
</feature>
<evidence type="ECO:0000313" key="3">
    <source>
        <dbReference type="Proteomes" id="UP000254777"/>
    </source>
</evidence>